<dbReference type="InterPro" id="IPR006750">
    <property type="entry name" value="YdcZ"/>
</dbReference>
<keyword evidence="3" id="KW-1185">Reference proteome</keyword>
<protein>
    <submittedName>
        <fullName evidence="2">DMT family transporter</fullName>
    </submittedName>
</protein>
<keyword evidence="1" id="KW-0472">Membrane</keyword>
<dbReference type="EMBL" id="JBHRSM010000025">
    <property type="protein sequence ID" value="MFC3087320.1"/>
    <property type="molecule type" value="Genomic_DNA"/>
</dbReference>
<dbReference type="Pfam" id="PF04657">
    <property type="entry name" value="DMT_YdcZ"/>
    <property type="match status" value="1"/>
</dbReference>
<dbReference type="Proteomes" id="UP001595445">
    <property type="component" value="Unassembled WGS sequence"/>
</dbReference>
<gene>
    <name evidence="2" type="ORF">ACFOD6_14805</name>
</gene>
<evidence type="ECO:0000256" key="1">
    <source>
        <dbReference type="SAM" id="Phobius"/>
    </source>
</evidence>
<keyword evidence="1" id="KW-0812">Transmembrane</keyword>
<comment type="caution">
    <text evidence="2">The sequence shown here is derived from an EMBL/GenBank/DDBJ whole genome shotgun (WGS) entry which is preliminary data.</text>
</comment>
<feature type="transmembrane region" description="Helical" evidence="1">
    <location>
        <begin position="128"/>
        <end position="145"/>
    </location>
</feature>
<reference evidence="3" key="1">
    <citation type="journal article" date="2019" name="Int. J. Syst. Evol. Microbiol.">
        <title>The Global Catalogue of Microorganisms (GCM) 10K type strain sequencing project: providing services to taxonomists for standard genome sequencing and annotation.</title>
        <authorList>
            <consortium name="The Broad Institute Genomics Platform"/>
            <consortium name="The Broad Institute Genome Sequencing Center for Infectious Disease"/>
            <person name="Wu L."/>
            <person name="Ma J."/>
        </authorList>
    </citation>
    <scope>NUCLEOTIDE SEQUENCE [LARGE SCALE GENOMIC DNA]</scope>
    <source>
        <strain evidence="3">KCTC 62102</strain>
    </source>
</reference>
<dbReference type="PANTHER" id="PTHR34821:SF2">
    <property type="entry name" value="INNER MEMBRANE PROTEIN YDCZ"/>
    <property type="match status" value="1"/>
</dbReference>
<feature type="transmembrane region" description="Helical" evidence="1">
    <location>
        <begin position="72"/>
        <end position="91"/>
    </location>
</feature>
<feature type="transmembrane region" description="Helical" evidence="1">
    <location>
        <begin position="97"/>
        <end position="116"/>
    </location>
</feature>
<proteinExistence type="predicted"/>
<evidence type="ECO:0000313" key="3">
    <source>
        <dbReference type="Proteomes" id="UP001595445"/>
    </source>
</evidence>
<dbReference type="PANTHER" id="PTHR34821">
    <property type="entry name" value="INNER MEMBRANE PROTEIN YDCZ"/>
    <property type="match status" value="1"/>
</dbReference>
<feature type="transmembrane region" description="Helical" evidence="1">
    <location>
        <begin position="31"/>
        <end position="51"/>
    </location>
</feature>
<organism evidence="2 3">
    <name type="scientific">Tabrizicola soli</name>
    <dbReference type="NCBI Taxonomy" id="2185115"/>
    <lineage>
        <taxon>Bacteria</taxon>
        <taxon>Pseudomonadati</taxon>
        <taxon>Pseudomonadota</taxon>
        <taxon>Alphaproteobacteria</taxon>
        <taxon>Rhodobacterales</taxon>
        <taxon>Paracoccaceae</taxon>
        <taxon>Tabrizicola</taxon>
    </lineage>
</organism>
<evidence type="ECO:0000313" key="2">
    <source>
        <dbReference type="EMBL" id="MFC3087320.1"/>
    </source>
</evidence>
<keyword evidence="1" id="KW-1133">Transmembrane helix</keyword>
<accession>A0ABV7DX18</accession>
<dbReference type="RefSeq" id="WP_197641735.1">
    <property type="nucleotide sequence ID" value="NZ_JAEACP010000001.1"/>
</dbReference>
<sequence>MSAPLTLALLTAAGAALVIQNLLMVRITEAASTVLIALVLNSSVGLLLLGGTLFARHGVAGIAEMIGTLRPWAILPGLLGSFFVFAGILGYQRVGAATTIAVLVASQLVAGIAADALKSDAVQTRPSLLTLAGAVLLILGAVMVARERA</sequence>
<name>A0ABV7DX18_9RHOB</name>